<dbReference type="PROSITE" id="PS51898">
    <property type="entry name" value="TYR_RECOMBINASE"/>
    <property type="match status" value="1"/>
</dbReference>
<organism evidence="6 7">
    <name type="scientific">Dyella humi</name>
    <dbReference type="NCBI Taxonomy" id="1770547"/>
    <lineage>
        <taxon>Bacteria</taxon>
        <taxon>Pseudomonadati</taxon>
        <taxon>Pseudomonadota</taxon>
        <taxon>Gammaproteobacteria</taxon>
        <taxon>Lysobacterales</taxon>
        <taxon>Rhodanobacteraceae</taxon>
        <taxon>Dyella</taxon>
    </lineage>
</organism>
<proteinExistence type="inferred from homology"/>
<sequence>MASALGYALGNVFERLRREDVPNARALVDQALQGIQSGRDYTVELPNGTKLLPQSIEADHRHAQDVILALTRAGALSPPPTTISIPATPKVGLLSERIEKFLSQMKVQERSETNHFDTAFTLKVFLGLVGDKDLSEVSPDDLDVFMDGLAHWPANAGKKPAYRGLSPKQVLKKAKQRQDKGLAPRTKEKHLDRLRLFFNNCVERRLIAYNPCKGLRITNKMQDEQEGRLPFDEHDLRIIFSTKNFSHSHDKPSKYWAPILGLYTGARVNEIGQLRVDDLEQVDGVWGIHIRHQVKNKSSKRFLPLHPELLKLGFVEYVDEVRGYGFEHVFPGLPWGVHGPGDPIADWFNRLHLRSVCKITDATKTFHSFRHTFASTAERSGLSDSRIARLTGHSTGSSVLRRHYIQPSTLQERWEDMGKIRFPDLNIEQPMRGCFDYYFKRVKALDERKARNKPKGKK</sequence>
<accession>A0ABW8II53</accession>
<evidence type="ECO:0000313" key="6">
    <source>
        <dbReference type="EMBL" id="MFK2854886.1"/>
    </source>
</evidence>
<evidence type="ECO:0000313" key="7">
    <source>
        <dbReference type="Proteomes" id="UP001620409"/>
    </source>
</evidence>
<comment type="caution">
    <text evidence="6">The sequence shown here is derived from an EMBL/GenBank/DDBJ whole genome shotgun (WGS) entry which is preliminary data.</text>
</comment>
<dbReference type="EMBL" id="JADIKI010000022">
    <property type="protein sequence ID" value="MFK2854886.1"/>
    <property type="molecule type" value="Genomic_DNA"/>
</dbReference>
<evidence type="ECO:0000256" key="3">
    <source>
        <dbReference type="ARBA" id="ARBA00023125"/>
    </source>
</evidence>
<dbReference type="SUPFAM" id="SSF56349">
    <property type="entry name" value="DNA breaking-rejoining enzymes"/>
    <property type="match status" value="1"/>
</dbReference>
<dbReference type="Pfam" id="PF00589">
    <property type="entry name" value="Phage_integrase"/>
    <property type="match status" value="1"/>
</dbReference>
<dbReference type="Proteomes" id="UP001620409">
    <property type="component" value="Unassembled WGS sequence"/>
</dbReference>
<protein>
    <submittedName>
        <fullName evidence="6">Site-specific integrase</fullName>
    </submittedName>
</protein>
<evidence type="ECO:0000256" key="2">
    <source>
        <dbReference type="ARBA" id="ARBA00022908"/>
    </source>
</evidence>
<gene>
    <name evidence="6" type="ORF">ISP18_09820</name>
</gene>
<keyword evidence="4" id="KW-0233">DNA recombination</keyword>
<dbReference type="RefSeq" id="WP_380010217.1">
    <property type="nucleotide sequence ID" value="NZ_JADIKI010000022.1"/>
</dbReference>
<dbReference type="InterPro" id="IPR011010">
    <property type="entry name" value="DNA_brk_join_enz"/>
</dbReference>
<dbReference type="PANTHER" id="PTHR30349">
    <property type="entry name" value="PHAGE INTEGRASE-RELATED"/>
    <property type="match status" value="1"/>
</dbReference>
<dbReference type="InterPro" id="IPR050090">
    <property type="entry name" value="Tyrosine_recombinase_XerCD"/>
</dbReference>
<dbReference type="InterPro" id="IPR013762">
    <property type="entry name" value="Integrase-like_cat_sf"/>
</dbReference>
<keyword evidence="7" id="KW-1185">Reference proteome</keyword>
<evidence type="ECO:0000256" key="4">
    <source>
        <dbReference type="ARBA" id="ARBA00023172"/>
    </source>
</evidence>
<dbReference type="Gene3D" id="1.10.150.130">
    <property type="match status" value="1"/>
</dbReference>
<evidence type="ECO:0000259" key="5">
    <source>
        <dbReference type="PROSITE" id="PS51898"/>
    </source>
</evidence>
<keyword evidence="2" id="KW-0229">DNA integration</keyword>
<dbReference type="PANTHER" id="PTHR30349:SF41">
    <property type="entry name" value="INTEGRASE_RECOMBINASE PROTEIN MJ0367-RELATED"/>
    <property type="match status" value="1"/>
</dbReference>
<keyword evidence="3" id="KW-0238">DNA-binding</keyword>
<reference evidence="6 7" key="1">
    <citation type="submission" date="2020-10" db="EMBL/GenBank/DDBJ databases">
        <title>Phylogeny of dyella-like bacteria.</title>
        <authorList>
            <person name="Fu J."/>
        </authorList>
    </citation>
    <scope>NUCLEOTIDE SEQUENCE [LARGE SCALE GENOMIC DNA]</scope>
    <source>
        <strain evidence="6 7">DHG40</strain>
    </source>
</reference>
<evidence type="ECO:0000256" key="1">
    <source>
        <dbReference type="ARBA" id="ARBA00008857"/>
    </source>
</evidence>
<name>A0ABW8II53_9GAMM</name>
<dbReference type="InterPro" id="IPR002104">
    <property type="entry name" value="Integrase_catalytic"/>
</dbReference>
<dbReference type="Gene3D" id="1.10.443.10">
    <property type="entry name" value="Intergrase catalytic core"/>
    <property type="match status" value="1"/>
</dbReference>
<comment type="similarity">
    <text evidence="1">Belongs to the 'phage' integrase family.</text>
</comment>
<dbReference type="InterPro" id="IPR010998">
    <property type="entry name" value="Integrase_recombinase_N"/>
</dbReference>
<dbReference type="CDD" id="cd01184">
    <property type="entry name" value="INT_C_like_1"/>
    <property type="match status" value="1"/>
</dbReference>
<feature type="domain" description="Tyr recombinase" evidence="5">
    <location>
        <begin position="226"/>
        <end position="417"/>
    </location>
</feature>